<accession>A0ABX9WE95</accession>
<evidence type="ECO:0008006" key="4">
    <source>
        <dbReference type="Google" id="ProtNLM"/>
    </source>
</evidence>
<organism evidence="2 3">
    <name type="scientific">Micromonospora solifontis</name>
    <dbReference type="NCBI Taxonomy" id="2487138"/>
    <lineage>
        <taxon>Bacteria</taxon>
        <taxon>Bacillati</taxon>
        <taxon>Actinomycetota</taxon>
        <taxon>Actinomycetes</taxon>
        <taxon>Micromonosporales</taxon>
        <taxon>Micromonosporaceae</taxon>
        <taxon>Micromonospora</taxon>
    </lineage>
</organism>
<comment type="caution">
    <text evidence="2">The sequence shown here is derived from an EMBL/GenBank/DDBJ whole genome shotgun (WGS) entry which is preliminary data.</text>
</comment>
<sequence length="349" mass="36793">MPSECCSACSGSASSSRFGNRFSPLTTATSARTGSSGAVAVGSTGPAGVPCARGASRTSRPASRRRAEQVAQGPLSFDIAAEIAETIRPALADAARTESLGEITQDKGGDHTAHRVDDVAERVLFDALERRRFAGCVFSEEAGLVRLGDEPRIVVCDPYCNTTLTFHGVRESAVAVYEYNLAGDFLSGAIADIQIPRVVWATTRERTRVTALNGSTRPSPASCSKIPQLDQAFLVVSLLKRRRRQNPPLKLLSGPKLLSTIDGAIVAARIAVGEVDGFVDHQFGQPSYETLAYELVVRAGGVVTDPAGAPIDFGAIVRGLGRGEVGRHRFVASANPSLHSDVLAHLAAD</sequence>
<feature type="compositionally biased region" description="Low complexity" evidence="1">
    <location>
        <begin position="30"/>
        <end position="61"/>
    </location>
</feature>
<dbReference type="Gene3D" id="3.30.540.10">
    <property type="entry name" value="Fructose-1,6-Bisphosphatase, subunit A, domain 1"/>
    <property type="match status" value="1"/>
</dbReference>
<proteinExistence type="predicted"/>
<dbReference type="Gene3D" id="3.40.190.80">
    <property type="match status" value="1"/>
</dbReference>
<dbReference type="Proteomes" id="UP000280698">
    <property type="component" value="Unassembled WGS sequence"/>
</dbReference>
<evidence type="ECO:0000313" key="3">
    <source>
        <dbReference type="Proteomes" id="UP000280698"/>
    </source>
</evidence>
<keyword evidence="3" id="KW-1185">Reference proteome</keyword>
<dbReference type="Pfam" id="PF00459">
    <property type="entry name" value="Inositol_P"/>
    <property type="match status" value="1"/>
</dbReference>
<feature type="region of interest" description="Disordered" evidence="1">
    <location>
        <begin position="30"/>
        <end position="71"/>
    </location>
</feature>
<reference evidence="2 3" key="1">
    <citation type="submission" date="2018-11" db="EMBL/GenBank/DDBJ databases">
        <title>Micromonospora sp. PPF5-17, a new actinomycetes isolated from a hot spring soil.</title>
        <authorList>
            <person name="Thawai C."/>
        </authorList>
    </citation>
    <scope>NUCLEOTIDE SEQUENCE [LARGE SCALE GENOMIC DNA]</scope>
    <source>
        <strain evidence="2 3">PPF5-17</strain>
    </source>
</reference>
<evidence type="ECO:0000256" key="1">
    <source>
        <dbReference type="SAM" id="MobiDB-lite"/>
    </source>
</evidence>
<dbReference type="EMBL" id="RJLN01000041">
    <property type="protein sequence ID" value="RNL98143.1"/>
    <property type="molecule type" value="Genomic_DNA"/>
</dbReference>
<dbReference type="InterPro" id="IPR000760">
    <property type="entry name" value="Inositol_monophosphatase-like"/>
</dbReference>
<evidence type="ECO:0000313" key="2">
    <source>
        <dbReference type="EMBL" id="RNL98143.1"/>
    </source>
</evidence>
<name>A0ABX9WE95_9ACTN</name>
<protein>
    <recommendedName>
        <fullName evidence="4">Inositol monophosphatase</fullName>
    </recommendedName>
</protein>
<gene>
    <name evidence="2" type="ORF">EFE23_15820</name>
</gene>
<dbReference type="SUPFAM" id="SSF56655">
    <property type="entry name" value="Carbohydrate phosphatase"/>
    <property type="match status" value="1"/>
</dbReference>